<protein>
    <recommendedName>
        <fullName evidence="3">Carbohydrate kinase FGGY C-terminal domain-containing protein</fullName>
    </recommendedName>
</protein>
<dbReference type="PROSITE" id="PS00445">
    <property type="entry name" value="FGGY_KINASES_2"/>
    <property type="match status" value="1"/>
</dbReference>
<dbReference type="PANTHER" id="PTHR43095:SF5">
    <property type="entry name" value="XYLULOSE KINASE"/>
    <property type="match status" value="1"/>
</dbReference>
<feature type="domain" description="Carbohydrate kinase FGGY C-terminal" evidence="3">
    <location>
        <begin position="138"/>
        <end position="236"/>
    </location>
</feature>
<dbReference type="SUPFAM" id="SSF51569">
    <property type="entry name" value="Aldolase"/>
    <property type="match status" value="1"/>
</dbReference>
<dbReference type="GO" id="GO:0016832">
    <property type="term" value="F:aldehyde-lyase activity"/>
    <property type="evidence" value="ECO:0007669"/>
    <property type="project" value="InterPro"/>
</dbReference>
<accession>X1ENH5</accession>
<evidence type="ECO:0000313" key="4">
    <source>
        <dbReference type="EMBL" id="GAH34102.1"/>
    </source>
</evidence>
<evidence type="ECO:0000256" key="1">
    <source>
        <dbReference type="ARBA" id="ARBA00022679"/>
    </source>
</evidence>
<dbReference type="Gene3D" id="3.30.420.40">
    <property type="match status" value="1"/>
</dbReference>
<dbReference type="Pfam" id="PF02782">
    <property type="entry name" value="FGGY_C"/>
    <property type="match status" value="1"/>
</dbReference>
<evidence type="ECO:0000259" key="3">
    <source>
        <dbReference type="Pfam" id="PF02782"/>
    </source>
</evidence>
<keyword evidence="2" id="KW-0418">Kinase</keyword>
<comment type="caution">
    <text evidence="4">The sequence shown here is derived from an EMBL/GenBank/DDBJ whole genome shotgun (WGS) entry which is preliminary data.</text>
</comment>
<dbReference type="SUPFAM" id="SSF53067">
    <property type="entry name" value="Actin-like ATPase domain"/>
    <property type="match status" value="1"/>
</dbReference>
<name>X1ENH5_9ZZZZ</name>
<sequence>MPVIIAFTASYEDRPQLKNYTGLKDMKEGILAVKSDIERLSREDGPYSDLNIIVHLDHAQPASDKWLVDEYGNFISSVMWDCSHYSLKDKLRMTKKFVDEYKTRFIVEGAVDEIYNYNTDNVRGEVIDNITEPEVAEEYFSGAGSPRWNVSLKGAFYGISLSHGKYHFLKAILDAVAFEIKLNIDTISDSGIKVKKIILSGGASKNLPLCQVIADVLETPTAVSREKEASSKGVFYLVKSQIEGLPVTKIAGEENVAHTELTPDKKRFQHYRRLYQKYISLGNQMENLA</sequence>
<dbReference type="GO" id="GO:0016301">
    <property type="term" value="F:kinase activity"/>
    <property type="evidence" value="ECO:0007669"/>
    <property type="project" value="UniProtKB-KW"/>
</dbReference>
<dbReference type="GO" id="GO:0016773">
    <property type="term" value="F:phosphotransferase activity, alcohol group as acceptor"/>
    <property type="evidence" value="ECO:0007669"/>
    <property type="project" value="InterPro"/>
</dbReference>
<dbReference type="PANTHER" id="PTHR43095">
    <property type="entry name" value="SUGAR KINASE"/>
    <property type="match status" value="1"/>
</dbReference>
<dbReference type="EMBL" id="BARU01009218">
    <property type="protein sequence ID" value="GAH34102.1"/>
    <property type="molecule type" value="Genomic_DNA"/>
</dbReference>
<evidence type="ECO:0000256" key="2">
    <source>
        <dbReference type="ARBA" id="ARBA00022777"/>
    </source>
</evidence>
<dbReference type="AlphaFoldDB" id="X1ENH5"/>
<organism evidence="4">
    <name type="scientific">marine sediment metagenome</name>
    <dbReference type="NCBI Taxonomy" id="412755"/>
    <lineage>
        <taxon>unclassified sequences</taxon>
        <taxon>metagenomes</taxon>
        <taxon>ecological metagenomes</taxon>
    </lineage>
</organism>
<proteinExistence type="predicted"/>
<dbReference type="InterPro" id="IPR050406">
    <property type="entry name" value="FGGY_Carb_Kinase"/>
</dbReference>
<dbReference type="GO" id="GO:0005975">
    <property type="term" value="P:carbohydrate metabolic process"/>
    <property type="evidence" value="ECO:0007669"/>
    <property type="project" value="InterPro"/>
</dbReference>
<gene>
    <name evidence="4" type="ORF">S03H2_17833</name>
</gene>
<keyword evidence="1" id="KW-0808">Transferase</keyword>
<dbReference type="InterPro" id="IPR043129">
    <property type="entry name" value="ATPase_NBD"/>
</dbReference>
<dbReference type="InterPro" id="IPR018485">
    <property type="entry name" value="FGGY_C"/>
</dbReference>
<dbReference type="InterPro" id="IPR018483">
    <property type="entry name" value="Carb_kinase_FGGY_CS"/>
</dbReference>
<dbReference type="GO" id="GO:0008270">
    <property type="term" value="F:zinc ion binding"/>
    <property type="evidence" value="ECO:0007669"/>
    <property type="project" value="InterPro"/>
</dbReference>
<reference evidence="4" key="1">
    <citation type="journal article" date="2014" name="Front. Microbiol.">
        <title>High frequency of phylogenetically diverse reductive dehalogenase-homologous genes in deep subseafloor sedimentary metagenomes.</title>
        <authorList>
            <person name="Kawai M."/>
            <person name="Futagami T."/>
            <person name="Toyoda A."/>
            <person name="Takaki Y."/>
            <person name="Nishi S."/>
            <person name="Hori S."/>
            <person name="Arai W."/>
            <person name="Tsubouchi T."/>
            <person name="Morono Y."/>
            <person name="Uchiyama I."/>
            <person name="Ito T."/>
            <person name="Fujiyama A."/>
            <person name="Inagaki F."/>
            <person name="Takami H."/>
        </authorList>
    </citation>
    <scope>NUCLEOTIDE SEQUENCE</scope>
    <source>
        <strain evidence="4">Expedition CK06-06</strain>
    </source>
</reference>